<feature type="compositionally biased region" description="Low complexity" evidence="1">
    <location>
        <begin position="56"/>
        <end position="70"/>
    </location>
</feature>
<accession>A0A2B7YD76</accession>
<feature type="compositionally biased region" description="Basic residues" evidence="1">
    <location>
        <begin position="71"/>
        <end position="81"/>
    </location>
</feature>
<evidence type="ECO:0000313" key="3">
    <source>
        <dbReference type="Proteomes" id="UP000223968"/>
    </source>
</evidence>
<reference evidence="2 3" key="1">
    <citation type="submission" date="2017-10" db="EMBL/GenBank/DDBJ databases">
        <title>Comparative genomics in systemic dimorphic fungi from Ajellomycetaceae.</title>
        <authorList>
            <person name="Munoz J.F."/>
            <person name="Mcewen J.G."/>
            <person name="Clay O.K."/>
            <person name="Cuomo C.A."/>
        </authorList>
    </citation>
    <scope>NUCLEOTIDE SEQUENCE [LARGE SCALE GENOMIC DNA]</scope>
    <source>
        <strain evidence="2 3">UAMH5409</strain>
    </source>
</reference>
<gene>
    <name evidence="2" type="ORF">AJ79_00336</name>
</gene>
<proteinExistence type="predicted"/>
<dbReference type="EMBL" id="PDNB01000003">
    <property type="protein sequence ID" value="PGH18557.1"/>
    <property type="molecule type" value="Genomic_DNA"/>
</dbReference>
<feature type="compositionally biased region" description="Polar residues" evidence="1">
    <location>
        <begin position="1"/>
        <end position="19"/>
    </location>
</feature>
<feature type="compositionally biased region" description="Low complexity" evidence="1">
    <location>
        <begin position="82"/>
        <end position="91"/>
    </location>
</feature>
<evidence type="ECO:0000313" key="2">
    <source>
        <dbReference type="EMBL" id="PGH18557.1"/>
    </source>
</evidence>
<name>A0A2B7YD76_9EURO</name>
<dbReference type="OrthoDB" id="4183015at2759"/>
<evidence type="ECO:0000256" key="1">
    <source>
        <dbReference type="SAM" id="MobiDB-lite"/>
    </source>
</evidence>
<organism evidence="2 3">
    <name type="scientific">Helicocarpus griseus UAMH5409</name>
    <dbReference type="NCBI Taxonomy" id="1447875"/>
    <lineage>
        <taxon>Eukaryota</taxon>
        <taxon>Fungi</taxon>
        <taxon>Dikarya</taxon>
        <taxon>Ascomycota</taxon>
        <taxon>Pezizomycotina</taxon>
        <taxon>Eurotiomycetes</taxon>
        <taxon>Eurotiomycetidae</taxon>
        <taxon>Onygenales</taxon>
        <taxon>Ajellomycetaceae</taxon>
        <taxon>Helicocarpus</taxon>
    </lineage>
</organism>
<dbReference type="AlphaFoldDB" id="A0A2B7YD76"/>
<feature type="compositionally biased region" description="Low complexity" evidence="1">
    <location>
        <begin position="28"/>
        <end position="37"/>
    </location>
</feature>
<sequence length="244" mass="27318">MGSCFSKGQKNSDPPNTAFDQPRPPRPQSQRTRSQGGPAPGTGGGKQTRPPSQMPRGQSRNQSRNQSRGQSRSHSRQHSRTQSRSQSQSGSKAPSGRGAKRHSTVLGTIPDIQPPEDSTIRDRITTLRLFIDQHSINFYRTQYDDSGASISRYIARTIISSIIEEQKNDRGVAENLADALQKYAVDPSNQKRNNHLFALCQTARKIADLIERHPANWTFSWYGGGDVQFPSVMRDQEEYMEATY</sequence>
<keyword evidence="3" id="KW-1185">Reference proteome</keyword>
<feature type="region of interest" description="Disordered" evidence="1">
    <location>
        <begin position="1"/>
        <end position="118"/>
    </location>
</feature>
<dbReference type="Proteomes" id="UP000223968">
    <property type="component" value="Unassembled WGS sequence"/>
</dbReference>
<protein>
    <submittedName>
        <fullName evidence="2">Uncharacterized protein</fullName>
    </submittedName>
</protein>
<comment type="caution">
    <text evidence="2">The sequence shown here is derived from an EMBL/GenBank/DDBJ whole genome shotgun (WGS) entry which is preliminary data.</text>
</comment>